<gene>
    <name evidence="2" type="ORF">GMOD_00004216</name>
</gene>
<proteinExistence type="predicted"/>
<dbReference type="Proteomes" id="UP000265663">
    <property type="component" value="Unassembled WGS sequence"/>
</dbReference>
<dbReference type="GO" id="GO:0051213">
    <property type="term" value="F:dioxygenase activity"/>
    <property type="evidence" value="ECO:0007669"/>
    <property type="project" value="UniProtKB-KW"/>
</dbReference>
<keyword evidence="3" id="KW-1185">Reference proteome</keyword>
<organism evidence="2 3">
    <name type="scientific">Pyrenophora seminiperda CCB06</name>
    <dbReference type="NCBI Taxonomy" id="1302712"/>
    <lineage>
        <taxon>Eukaryota</taxon>
        <taxon>Fungi</taxon>
        <taxon>Dikarya</taxon>
        <taxon>Ascomycota</taxon>
        <taxon>Pezizomycotina</taxon>
        <taxon>Dothideomycetes</taxon>
        <taxon>Pleosporomycetidae</taxon>
        <taxon>Pleosporales</taxon>
        <taxon>Pleosporineae</taxon>
        <taxon>Pleosporaceae</taxon>
        <taxon>Pyrenophora</taxon>
    </lineage>
</organism>
<sequence length="87" mass="8645">MSHDTPASLLKLAASLQKIGTDLAAVGATLAAAAASLEQEAANVAWANAQRWGVDVQVAVRAGPPHGFGQQGQGTGGGEVVVNGVKK</sequence>
<feature type="compositionally biased region" description="Gly residues" evidence="1">
    <location>
        <begin position="69"/>
        <end position="79"/>
    </location>
</feature>
<dbReference type="AlphaFoldDB" id="A0A3M7M0N0"/>
<accession>A0A3M7M0N0</accession>
<keyword evidence="2" id="KW-0223">Dioxygenase</keyword>
<name>A0A3M7M0N0_9PLEO</name>
<reference evidence="2 3" key="1">
    <citation type="journal article" date="2014" name="PLoS ONE">
        <title>De novo Genome Assembly of the Fungal Plant Pathogen Pyrenophora semeniperda.</title>
        <authorList>
            <person name="Soliai M.M."/>
            <person name="Meyer S.E."/>
            <person name="Udall J.A."/>
            <person name="Elzinga D.E."/>
            <person name="Hermansen R.A."/>
            <person name="Bodily P.M."/>
            <person name="Hart A.A."/>
            <person name="Coleman C.E."/>
        </authorList>
    </citation>
    <scope>NUCLEOTIDE SEQUENCE [LARGE SCALE GENOMIC DNA]</scope>
    <source>
        <strain evidence="2 3">CCB06</strain>
        <tissue evidence="2">Mycelium</tissue>
    </source>
</reference>
<keyword evidence="2" id="KW-0560">Oxidoreductase</keyword>
<evidence type="ECO:0000256" key="1">
    <source>
        <dbReference type="SAM" id="MobiDB-lite"/>
    </source>
</evidence>
<evidence type="ECO:0000313" key="2">
    <source>
        <dbReference type="EMBL" id="RMZ68055.1"/>
    </source>
</evidence>
<evidence type="ECO:0000313" key="3">
    <source>
        <dbReference type="Proteomes" id="UP000265663"/>
    </source>
</evidence>
<dbReference type="EMBL" id="KE747814">
    <property type="protein sequence ID" value="RMZ68055.1"/>
    <property type="molecule type" value="Genomic_DNA"/>
</dbReference>
<feature type="region of interest" description="Disordered" evidence="1">
    <location>
        <begin position="65"/>
        <end position="87"/>
    </location>
</feature>
<protein>
    <submittedName>
        <fullName evidence="2">Phytanoyl-dioxygenase</fullName>
    </submittedName>
</protein>